<dbReference type="PROSITE" id="PS51017">
    <property type="entry name" value="CCT"/>
    <property type="match status" value="1"/>
</dbReference>
<dbReference type="Proteomes" id="UP000824469">
    <property type="component" value="Unassembled WGS sequence"/>
</dbReference>
<feature type="domain" description="CCT" evidence="5">
    <location>
        <begin position="267"/>
        <end position="309"/>
    </location>
</feature>
<organism evidence="6 7">
    <name type="scientific">Taxus chinensis</name>
    <name type="common">Chinese yew</name>
    <name type="synonym">Taxus wallichiana var. chinensis</name>
    <dbReference type="NCBI Taxonomy" id="29808"/>
    <lineage>
        <taxon>Eukaryota</taxon>
        <taxon>Viridiplantae</taxon>
        <taxon>Streptophyta</taxon>
        <taxon>Embryophyta</taxon>
        <taxon>Tracheophyta</taxon>
        <taxon>Spermatophyta</taxon>
        <taxon>Pinopsida</taxon>
        <taxon>Pinidae</taxon>
        <taxon>Conifers II</taxon>
        <taxon>Cupressales</taxon>
        <taxon>Taxaceae</taxon>
        <taxon>Taxus</taxon>
    </lineage>
</organism>
<accession>A0AA38GXT1</accession>
<gene>
    <name evidence="6" type="ORF">KI387_002481</name>
</gene>
<dbReference type="InterPro" id="IPR045281">
    <property type="entry name" value="CONSTANS-like"/>
</dbReference>
<dbReference type="GO" id="GO:0005634">
    <property type="term" value="C:nucleus"/>
    <property type="evidence" value="ECO:0007669"/>
    <property type="project" value="UniProtKB-SubCell"/>
</dbReference>
<comment type="caution">
    <text evidence="6">The sequence shown here is derived from an EMBL/GenBank/DDBJ whole genome shotgun (WGS) entry which is preliminary data.</text>
</comment>
<keyword evidence="2 3" id="KW-0539">Nucleus</keyword>
<evidence type="ECO:0000256" key="3">
    <source>
        <dbReference type="PROSITE-ProRule" id="PRU00357"/>
    </source>
</evidence>
<evidence type="ECO:0000259" key="5">
    <source>
        <dbReference type="PROSITE" id="PS51017"/>
    </source>
</evidence>
<feature type="non-terminal residue" evidence="6">
    <location>
        <position position="325"/>
    </location>
</feature>
<proteinExistence type="predicted"/>
<dbReference type="PANTHER" id="PTHR31319">
    <property type="entry name" value="ZINC FINGER PROTEIN CONSTANS-LIKE 4"/>
    <property type="match status" value="1"/>
</dbReference>
<dbReference type="PANTHER" id="PTHR31319:SF77">
    <property type="entry name" value="ZINC FINGER PROTEIN CONSTANS-LIKE 4"/>
    <property type="match status" value="1"/>
</dbReference>
<protein>
    <recommendedName>
        <fullName evidence="5">CCT domain-containing protein</fullName>
    </recommendedName>
</protein>
<name>A0AA38GXT1_TAXCH</name>
<dbReference type="Pfam" id="PF06203">
    <property type="entry name" value="CCT"/>
    <property type="match status" value="1"/>
</dbReference>
<evidence type="ECO:0000256" key="1">
    <source>
        <dbReference type="ARBA" id="ARBA00004123"/>
    </source>
</evidence>
<dbReference type="InterPro" id="IPR010402">
    <property type="entry name" value="CCT_domain"/>
</dbReference>
<keyword evidence="7" id="KW-1185">Reference proteome</keyword>
<evidence type="ECO:0000313" key="6">
    <source>
        <dbReference type="EMBL" id="KAH9330373.1"/>
    </source>
</evidence>
<feature type="non-terminal residue" evidence="6">
    <location>
        <position position="1"/>
    </location>
</feature>
<dbReference type="EMBL" id="JAHRHJ020000001">
    <property type="protein sequence ID" value="KAH9330373.1"/>
    <property type="molecule type" value="Genomic_DNA"/>
</dbReference>
<evidence type="ECO:0000313" key="7">
    <source>
        <dbReference type="Proteomes" id="UP000824469"/>
    </source>
</evidence>
<dbReference type="AlphaFoldDB" id="A0AA38GXT1"/>
<comment type="subcellular location">
    <subcellularLocation>
        <location evidence="1 3">Nucleus</location>
    </subcellularLocation>
</comment>
<reference evidence="6 7" key="1">
    <citation type="journal article" date="2021" name="Nat. Plants">
        <title>The Taxus genome provides insights into paclitaxel biosynthesis.</title>
        <authorList>
            <person name="Xiong X."/>
            <person name="Gou J."/>
            <person name="Liao Q."/>
            <person name="Li Y."/>
            <person name="Zhou Q."/>
            <person name="Bi G."/>
            <person name="Li C."/>
            <person name="Du R."/>
            <person name="Wang X."/>
            <person name="Sun T."/>
            <person name="Guo L."/>
            <person name="Liang H."/>
            <person name="Lu P."/>
            <person name="Wu Y."/>
            <person name="Zhang Z."/>
            <person name="Ro D.K."/>
            <person name="Shang Y."/>
            <person name="Huang S."/>
            <person name="Yan J."/>
        </authorList>
    </citation>
    <scope>NUCLEOTIDE SEQUENCE [LARGE SCALE GENOMIC DNA]</scope>
    <source>
        <strain evidence="6">Ta-2019</strain>
    </source>
</reference>
<evidence type="ECO:0000256" key="4">
    <source>
        <dbReference type="SAM" id="MobiDB-lite"/>
    </source>
</evidence>
<evidence type="ECO:0000256" key="2">
    <source>
        <dbReference type="ARBA" id="ARBA00023242"/>
    </source>
</evidence>
<sequence length="325" mass="36710">KGSAFETRGAATMTSSPDHLDEYIRKTIESEAYLLRHQVDIGQSPSIFKYDCVRDLTTRVTIKKSNSFFHDNIPTHKINHRSYSLGQSSLVDTMGQINYPTLDSHHIGSLETHIGIASPNFYASMNLSYPPPSIPFISLDSFPQQSHFYNGSVNLQNLTLHNLLPLKTTNYVYNASLLPLETTYDSSNGVNSGDPLSNSPCTSENSVQSGIKYSQQRPLDPTNYGAIDIESDNAIDIYLGFERLSEPKPSVFGKKEPEYVKYDPQQKQAALERYRLKRPRRNHEKTIKYNCRKDLAEKRTRMGGRFVTEGGIKLRACSSQVEDKE</sequence>
<feature type="region of interest" description="Disordered" evidence="4">
    <location>
        <begin position="189"/>
        <end position="215"/>
    </location>
</feature>